<feature type="compositionally biased region" description="Basic and acidic residues" evidence="1">
    <location>
        <begin position="159"/>
        <end position="175"/>
    </location>
</feature>
<protein>
    <submittedName>
        <fullName evidence="2">Uncharacterized protein</fullName>
    </submittedName>
</protein>
<evidence type="ECO:0000256" key="1">
    <source>
        <dbReference type="SAM" id="MobiDB-lite"/>
    </source>
</evidence>
<evidence type="ECO:0000313" key="3">
    <source>
        <dbReference type="Proteomes" id="UP000078540"/>
    </source>
</evidence>
<feature type="region of interest" description="Disordered" evidence="1">
    <location>
        <begin position="159"/>
        <end position="181"/>
    </location>
</feature>
<proteinExistence type="predicted"/>
<organism evidence="2 3">
    <name type="scientific">Atta colombica</name>
    <dbReference type="NCBI Taxonomy" id="520822"/>
    <lineage>
        <taxon>Eukaryota</taxon>
        <taxon>Metazoa</taxon>
        <taxon>Ecdysozoa</taxon>
        <taxon>Arthropoda</taxon>
        <taxon>Hexapoda</taxon>
        <taxon>Insecta</taxon>
        <taxon>Pterygota</taxon>
        <taxon>Neoptera</taxon>
        <taxon>Endopterygota</taxon>
        <taxon>Hymenoptera</taxon>
        <taxon>Apocrita</taxon>
        <taxon>Aculeata</taxon>
        <taxon>Formicoidea</taxon>
        <taxon>Formicidae</taxon>
        <taxon>Myrmicinae</taxon>
        <taxon>Atta</taxon>
    </lineage>
</organism>
<sequence length="206" mass="22547">MSESGSEERESIESVLTIRLWASRCQYKLERNHEVKTTRRSFHKQRRICSLFVAAEGTNQASGDKSSDNGAERMSALSRTSITEASYAAASNGASLRRTPVLAHGTLASLKGNAPTIQSSSQFSNSYTKFVARTACKIKEYLCAAGEERDLNVMAKGRREGRMKRGTEEVKRANERASGATREISGCAIDWRADDANAQPTSTSVD</sequence>
<keyword evidence="3" id="KW-1185">Reference proteome</keyword>
<accession>A0A195BV34</accession>
<evidence type="ECO:0000313" key="2">
    <source>
        <dbReference type="EMBL" id="KYM91207.1"/>
    </source>
</evidence>
<dbReference type="Proteomes" id="UP000078540">
    <property type="component" value="Unassembled WGS sequence"/>
</dbReference>
<name>A0A195BV34_9HYME</name>
<reference evidence="2 3" key="1">
    <citation type="submission" date="2015-09" db="EMBL/GenBank/DDBJ databases">
        <title>Atta colombica WGS genome.</title>
        <authorList>
            <person name="Nygaard S."/>
            <person name="Hu H."/>
            <person name="Boomsma J."/>
            <person name="Zhang G."/>
        </authorList>
    </citation>
    <scope>NUCLEOTIDE SEQUENCE [LARGE SCALE GENOMIC DNA]</scope>
    <source>
        <strain evidence="2">Treedump-2</strain>
        <tissue evidence="2">Whole body</tissue>
    </source>
</reference>
<gene>
    <name evidence="2" type="ORF">ALC53_01619</name>
</gene>
<dbReference type="EMBL" id="KQ976408">
    <property type="protein sequence ID" value="KYM91207.1"/>
    <property type="molecule type" value="Genomic_DNA"/>
</dbReference>
<dbReference type="AlphaFoldDB" id="A0A195BV34"/>